<reference evidence="1 2" key="1">
    <citation type="journal article" date="2011" name="PLoS Genet.">
        <title>Genome sequencing and comparative transcriptomics of the model entomopathogenic fungi Metarhizium anisopliae and M. acridum.</title>
        <authorList>
            <person name="Gao Q."/>
            <person name="Jin K."/>
            <person name="Ying S.H."/>
            <person name="Zhang Y."/>
            <person name="Xiao G."/>
            <person name="Shang Y."/>
            <person name="Duan Z."/>
            <person name="Hu X."/>
            <person name="Xie X.Q."/>
            <person name="Zhou G."/>
            <person name="Peng G."/>
            <person name="Luo Z."/>
            <person name="Huang W."/>
            <person name="Wang B."/>
            <person name="Fang W."/>
            <person name="Wang S."/>
            <person name="Zhong Y."/>
            <person name="Ma L.J."/>
            <person name="St Leger R.J."/>
            <person name="Zhao G.P."/>
            <person name="Pei Y."/>
            <person name="Feng M.G."/>
            <person name="Xia Y."/>
            <person name="Wang C."/>
        </authorList>
    </citation>
    <scope>NUCLEOTIDE SEQUENCE [LARGE SCALE GENOMIC DNA]</scope>
    <source>
        <strain evidence="1 2">CQMa 102</strain>
    </source>
</reference>
<evidence type="ECO:0008006" key="3">
    <source>
        <dbReference type="Google" id="ProtNLM"/>
    </source>
</evidence>
<dbReference type="eggNOG" id="ENOG502QW40">
    <property type="taxonomic scope" value="Eukaryota"/>
</dbReference>
<dbReference type="EMBL" id="GL698523">
    <property type="protein sequence ID" value="EFY87691.1"/>
    <property type="molecule type" value="Genomic_DNA"/>
</dbReference>
<evidence type="ECO:0000313" key="2">
    <source>
        <dbReference type="Proteomes" id="UP000002499"/>
    </source>
</evidence>
<dbReference type="AlphaFoldDB" id="E9E8T7"/>
<organism evidence="2">
    <name type="scientific">Metarhizium acridum (strain CQMa 102)</name>
    <dbReference type="NCBI Taxonomy" id="655827"/>
    <lineage>
        <taxon>Eukaryota</taxon>
        <taxon>Fungi</taxon>
        <taxon>Dikarya</taxon>
        <taxon>Ascomycota</taxon>
        <taxon>Pezizomycotina</taxon>
        <taxon>Sordariomycetes</taxon>
        <taxon>Hypocreomycetidae</taxon>
        <taxon>Hypocreales</taxon>
        <taxon>Clavicipitaceae</taxon>
        <taxon>Metarhizium</taxon>
    </lineage>
</organism>
<dbReference type="STRING" id="655827.E9E8T7"/>
<sequence length="514" mass="57998">MGKAPREVARITVASASVHAMGDFTAIMEQNLSNAKHNAVVISCTAAAYVLGRILIKLLPALKKLLWPEISARTIPQPKSTDYSDVFPPSQRKLLACIEPANGGGEDACSTSPSKHPEILLDLEEDYRLASPSRIVFSGFSVGEIRSLGSFPNYAALSEVPLPHAANDFDIATARPRPYRPLRWPYNQTMVLMGNALLAAIQKMEPDYWIELESTYEEQIRLRKSIVEKYKTDVMQALPGSELACRELMEMVIQFLCARYPHQFMLIKGVLVNRIRGTQYHVDRADGLQFLLENVPEDFAIMLRDPKTGRYKLRAGIICASTGWNLGVKMGKGLAEIHGPVPDYRSKMQLSMDRFFTKFPAGKPVQRGAWGFEVGQHLYTPPGHPHLEGMKTQDPGLCPDDIYFRVDWQTLRRLPLSGAIVFNFKAFFTPVKDLMDEPYIPSLCLKVLTESKANLREYKQVHHTEHVLTPLFSDYEKSQVERGLIEAGWEPQTLEESPFFPGWKHHSRTSLNKI</sequence>
<dbReference type="Proteomes" id="UP000002499">
    <property type="component" value="Unassembled WGS sequence"/>
</dbReference>
<proteinExistence type="predicted"/>
<accession>E9E8T7</accession>
<protein>
    <recommendedName>
        <fullName evidence="3">Alpha-1,2-mannosyltransferase</fullName>
    </recommendedName>
</protein>
<dbReference type="InterPro" id="IPR021848">
    <property type="entry name" value="HODM_asu-like"/>
</dbReference>
<evidence type="ECO:0000313" key="1">
    <source>
        <dbReference type="EMBL" id="EFY87691.1"/>
    </source>
</evidence>
<gene>
    <name evidence="1" type="ORF">MAC_06285</name>
</gene>
<dbReference type="InParanoid" id="E9E8T7"/>
<dbReference type="Pfam" id="PF11927">
    <property type="entry name" value="HODM_asu-like"/>
    <property type="match status" value="1"/>
</dbReference>
<name>E9E8T7_METAQ</name>
<keyword evidence="2" id="KW-1185">Reference proteome</keyword>
<dbReference type="OrthoDB" id="5043642at2759"/>
<dbReference type="HOGENOM" id="CLU_025462_3_0_1"/>
<dbReference type="OMA" id="AWGFEVG"/>